<organism evidence="2 3">
    <name type="scientific">Nonomuraea muscovyensis</name>
    <dbReference type="NCBI Taxonomy" id="1124761"/>
    <lineage>
        <taxon>Bacteria</taxon>
        <taxon>Bacillati</taxon>
        <taxon>Actinomycetota</taxon>
        <taxon>Actinomycetes</taxon>
        <taxon>Streptosporangiales</taxon>
        <taxon>Streptosporangiaceae</taxon>
        <taxon>Nonomuraea</taxon>
    </lineage>
</organism>
<dbReference type="RefSeq" id="WP_185086755.1">
    <property type="nucleotide sequence ID" value="NZ_JACHJB010000002.1"/>
</dbReference>
<dbReference type="SUPFAM" id="SSF56037">
    <property type="entry name" value="PheT/TilS domain"/>
    <property type="match status" value="1"/>
</dbReference>
<name>A0A7X0F1T2_9ACTN</name>
<dbReference type="AlphaFoldDB" id="A0A7X0F1T2"/>
<dbReference type="GO" id="GO:0003723">
    <property type="term" value="F:RNA binding"/>
    <property type="evidence" value="ECO:0007669"/>
    <property type="project" value="InterPro"/>
</dbReference>
<feature type="domain" description="B3/B4 tRNA-binding" evidence="1">
    <location>
        <begin position="65"/>
        <end position="212"/>
    </location>
</feature>
<keyword evidence="3" id="KW-1185">Reference proteome</keyword>
<dbReference type="PANTHER" id="PTHR39209:SF2">
    <property type="entry name" value="CYTOPLASMIC PROTEIN"/>
    <property type="match status" value="1"/>
</dbReference>
<proteinExistence type="predicted"/>
<dbReference type="Gene3D" id="3.50.40.10">
    <property type="entry name" value="Phenylalanyl-trna Synthetase, Chain B, domain 3"/>
    <property type="match status" value="1"/>
</dbReference>
<dbReference type="PANTHER" id="PTHR39209">
    <property type="match status" value="1"/>
</dbReference>
<evidence type="ECO:0000259" key="1">
    <source>
        <dbReference type="SMART" id="SM00873"/>
    </source>
</evidence>
<dbReference type="InterPro" id="IPR005146">
    <property type="entry name" value="B3/B4_tRNA-bd"/>
</dbReference>
<dbReference type="SMART" id="SM00873">
    <property type="entry name" value="B3_4"/>
    <property type="match status" value="1"/>
</dbReference>
<dbReference type="InterPro" id="IPR020825">
    <property type="entry name" value="Phe-tRNA_synthase-like_B3/B4"/>
</dbReference>
<reference evidence="2 3" key="1">
    <citation type="submission" date="2020-08" db="EMBL/GenBank/DDBJ databases">
        <title>Sequencing the genomes of 1000 actinobacteria strains.</title>
        <authorList>
            <person name="Klenk H.-P."/>
        </authorList>
    </citation>
    <scope>NUCLEOTIDE SEQUENCE [LARGE SCALE GENOMIC DNA]</scope>
    <source>
        <strain evidence="2 3">DSM 45913</strain>
    </source>
</reference>
<evidence type="ECO:0000313" key="2">
    <source>
        <dbReference type="EMBL" id="MBB6349131.1"/>
    </source>
</evidence>
<gene>
    <name evidence="2" type="ORF">FHU36_005676</name>
</gene>
<comment type="caution">
    <text evidence="2">The sequence shown here is derived from an EMBL/GenBank/DDBJ whole genome shotgun (WGS) entry which is preliminary data.</text>
</comment>
<sequence length="236" mass="25468">MYVRHASEIWRDFPELVPGVLSAGGITAEVRGDAVATVEAFVAEHERAARARLAASPEGELPEVRAWRRAFSRMGLKPTQYRCASESLLRRLRKEGSLPRIHPLIDVCNALSVAYAIPVAVFDVSAVTDGLEVRYAGGDETYLTFSGETEHPAPGEVIFADGAGRAHARRWTNRQSGLSAVRDSTGDVLVVAEALHESAPADVGKLMAALAGVLDDLWQARPEHTVLTASAPRFDS</sequence>
<dbReference type="Proteomes" id="UP000583800">
    <property type="component" value="Unassembled WGS sequence"/>
</dbReference>
<dbReference type="EMBL" id="JACHJB010000002">
    <property type="protein sequence ID" value="MBB6349131.1"/>
    <property type="molecule type" value="Genomic_DNA"/>
</dbReference>
<evidence type="ECO:0000313" key="3">
    <source>
        <dbReference type="Proteomes" id="UP000583800"/>
    </source>
</evidence>
<dbReference type="GO" id="GO:0004826">
    <property type="term" value="F:phenylalanine-tRNA ligase activity"/>
    <property type="evidence" value="ECO:0007669"/>
    <property type="project" value="InterPro"/>
</dbReference>
<protein>
    <submittedName>
        <fullName evidence="2">DNA/RNA-binding domain of Phe-tRNA-synthetase-like protein</fullName>
    </submittedName>
</protein>
<accession>A0A7X0F1T2</accession>
<dbReference type="Pfam" id="PF03483">
    <property type="entry name" value="B3_4"/>
    <property type="match status" value="1"/>
</dbReference>